<comment type="similarity">
    <text evidence="2 9">Belongs to the uroporphyrinogen-III synthase family.</text>
</comment>
<keyword evidence="4 9" id="KW-0456">Lyase</keyword>
<evidence type="ECO:0000256" key="3">
    <source>
        <dbReference type="ARBA" id="ARBA00013109"/>
    </source>
</evidence>
<accession>A0AAE5VMZ7</accession>
<dbReference type="Pfam" id="PF02602">
    <property type="entry name" value="HEM4"/>
    <property type="match status" value="1"/>
</dbReference>
<dbReference type="NCBIfam" id="NF006621">
    <property type="entry name" value="PRK09189.1"/>
    <property type="match status" value="1"/>
</dbReference>
<dbReference type="CDD" id="cd06578">
    <property type="entry name" value="HemD"/>
    <property type="match status" value="1"/>
</dbReference>
<evidence type="ECO:0000313" key="14">
    <source>
        <dbReference type="Proteomes" id="UP001277561"/>
    </source>
</evidence>
<sequence>MRVVVTRPRASGEKTAALLRERGHEPVLIPLTESVHRADVAIQALAKPLQALAVTSAEAIRVLAGRGLAAPEILHIPMFAVGTASAEAARKSGFHNVTAGESDGPALAQLIADRMKSDTGSCGNLLYLAGTPRDAGFEKRLSELMVPFETAEVYEMQPLSWNRTEWEGLTDKQVDVVLLYSSEAARLFFKLVTSQPVFKQWDHCKFICISKKVLSDIPPAFQHNAFASTAPREAEMFDLLDLLAGT</sequence>
<comment type="pathway">
    <text evidence="1 9">Porphyrin-containing compound metabolism; protoporphyrin-IX biosynthesis; coproporphyrinogen-III from 5-aminolevulinate: step 3/4.</text>
</comment>
<protein>
    <recommendedName>
        <fullName evidence="7 9">Uroporphyrinogen-III synthase</fullName>
        <ecNumber evidence="3 9">4.2.1.75</ecNumber>
    </recommendedName>
</protein>
<comment type="function">
    <text evidence="6 9">Catalyzes cyclization of the linear tetrapyrrole, hydroxymethylbilane, to the macrocyclic uroporphyrinogen III.</text>
</comment>
<dbReference type="SUPFAM" id="SSF69618">
    <property type="entry name" value="HemD-like"/>
    <property type="match status" value="1"/>
</dbReference>
<proteinExistence type="inferred from homology"/>
<dbReference type="GO" id="GO:0006782">
    <property type="term" value="P:protoporphyrinogen IX biosynthetic process"/>
    <property type="evidence" value="ECO:0007669"/>
    <property type="project" value="UniProtKB-UniRule"/>
</dbReference>
<dbReference type="RefSeq" id="WP_103659872.1">
    <property type="nucleotide sequence ID" value="NZ_CP192764.1"/>
</dbReference>
<keyword evidence="5 9" id="KW-0627">Porphyrin biosynthesis</keyword>
<evidence type="ECO:0000313" key="11">
    <source>
        <dbReference type="EMBL" id="MDX8330132.1"/>
    </source>
</evidence>
<reference evidence="12 13" key="1">
    <citation type="journal article" date="2018" name="Syst. Appl. Microbiol.">
        <title>Agrobacterium rosae sp. nov., isolated from galls on different agricultural crops.</title>
        <authorList>
            <person name="Kuzmanovic N."/>
            <person name="Pulawska J."/>
            <person name="Smalla K."/>
            <person name="Nesme X."/>
        </authorList>
    </citation>
    <scope>NUCLEOTIDE SEQUENCE [LARGE SCALE GENOMIC DNA]</scope>
    <source>
        <strain evidence="12 13">NCPPB 1650</strain>
    </source>
</reference>
<dbReference type="EC" id="4.2.1.75" evidence="3 9"/>
<evidence type="ECO:0000256" key="6">
    <source>
        <dbReference type="ARBA" id="ARBA00037589"/>
    </source>
</evidence>
<evidence type="ECO:0000256" key="7">
    <source>
        <dbReference type="ARBA" id="ARBA00040167"/>
    </source>
</evidence>
<dbReference type="AlphaFoldDB" id="A0AAE5VMZ7"/>
<dbReference type="GO" id="GO:0006780">
    <property type="term" value="P:uroporphyrinogen III biosynthetic process"/>
    <property type="evidence" value="ECO:0007669"/>
    <property type="project" value="UniProtKB-UniRule"/>
</dbReference>
<evidence type="ECO:0000256" key="2">
    <source>
        <dbReference type="ARBA" id="ARBA00008133"/>
    </source>
</evidence>
<keyword evidence="14" id="KW-1185">Reference proteome</keyword>
<evidence type="ECO:0000256" key="9">
    <source>
        <dbReference type="RuleBase" id="RU366031"/>
    </source>
</evidence>
<name>A0AAE5VMZ7_9HYPH</name>
<evidence type="ECO:0000256" key="8">
    <source>
        <dbReference type="ARBA" id="ARBA00048617"/>
    </source>
</evidence>
<dbReference type="EMBL" id="JAVRAD010000005">
    <property type="protein sequence ID" value="MDX8330132.1"/>
    <property type="molecule type" value="Genomic_DNA"/>
</dbReference>
<dbReference type="PANTHER" id="PTHR38042:SF1">
    <property type="entry name" value="UROPORPHYRINOGEN-III SYNTHASE, CHLOROPLASTIC"/>
    <property type="match status" value="1"/>
</dbReference>
<dbReference type="PANTHER" id="PTHR38042">
    <property type="entry name" value="UROPORPHYRINOGEN-III SYNTHASE, CHLOROPLASTIC"/>
    <property type="match status" value="1"/>
</dbReference>
<dbReference type="Proteomes" id="UP000237447">
    <property type="component" value="Unassembled WGS sequence"/>
</dbReference>
<dbReference type="InterPro" id="IPR003754">
    <property type="entry name" value="4pyrrol_synth_uPrphyn_synth"/>
</dbReference>
<gene>
    <name evidence="12" type="ORF">CPJ18_20940</name>
    <name evidence="11" type="ORF">RMS29_12905</name>
</gene>
<evidence type="ECO:0000313" key="12">
    <source>
        <dbReference type="EMBL" id="POO49654.1"/>
    </source>
</evidence>
<evidence type="ECO:0000256" key="5">
    <source>
        <dbReference type="ARBA" id="ARBA00023244"/>
    </source>
</evidence>
<dbReference type="Proteomes" id="UP001277561">
    <property type="component" value="Unassembled WGS sequence"/>
</dbReference>
<comment type="catalytic activity">
    <reaction evidence="8 9">
        <text>hydroxymethylbilane = uroporphyrinogen III + H2O</text>
        <dbReference type="Rhea" id="RHEA:18965"/>
        <dbReference type="ChEBI" id="CHEBI:15377"/>
        <dbReference type="ChEBI" id="CHEBI:57308"/>
        <dbReference type="ChEBI" id="CHEBI:57845"/>
        <dbReference type="EC" id="4.2.1.75"/>
    </reaction>
</comment>
<reference evidence="11 14" key="2">
    <citation type="journal article" date="2023" name="Phytobiomes J">
        <title>Deciphering the key players within the bacterial microbiota associated with aerial crown gall tumors on rhododendron: Insights into the gallobiome.</title>
        <authorList>
            <person name="Kuzmanovic N."/>
            <person name="Nesme J."/>
            <person name="Wolf J."/>
            <person name="Neumann-Schaal M."/>
            <person name="Petersen J."/>
            <person name="Fernandez-Gnecco G."/>
            <person name="Sproeer C."/>
            <person name="Bunk B."/>
            <person name="Overmann J."/>
            <person name="Sorensen S.J."/>
            <person name="Idczak E."/>
            <person name="Smalla K."/>
        </authorList>
    </citation>
    <scope>NUCLEOTIDE SEQUENCE [LARGE SCALE GENOMIC DNA]</scope>
    <source>
        <strain evidence="14">rho-14.1</strain>
        <strain evidence="11">Rho-14.1</strain>
    </source>
</reference>
<feature type="domain" description="Tetrapyrrole biosynthesis uroporphyrinogen III synthase" evidence="10">
    <location>
        <begin position="14"/>
        <end position="213"/>
    </location>
</feature>
<dbReference type="Gene3D" id="3.40.50.10090">
    <property type="match status" value="2"/>
</dbReference>
<evidence type="ECO:0000256" key="4">
    <source>
        <dbReference type="ARBA" id="ARBA00023239"/>
    </source>
</evidence>
<dbReference type="InterPro" id="IPR039793">
    <property type="entry name" value="UROS/Hem4"/>
</dbReference>
<evidence type="ECO:0000259" key="10">
    <source>
        <dbReference type="Pfam" id="PF02602"/>
    </source>
</evidence>
<organism evidence="12 13">
    <name type="scientific">Agrobacterium rosae</name>
    <dbReference type="NCBI Taxonomy" id="1972867"/>
    <lineage>
        <taxon>Bacteria</taxon>
        <taxon>Pseudomonadati</taxon>
        <taxon>Pseudomonadota</taxon>
        <taxon>Alphaproteobacteria</taxon>
        <taxon>Hyphomicrobiales</taxon>
        <taxon>Rhizobiaceae</taxon>
        <taxon>Rhizobium/Agrobacterium group</taxon>
        <taxon>Agrobacterium</taxon>
    </lineage>
</organism>
<dbReference type="InterPro" id="IPR036108">
    <property type="entry name" value="4pyrrol_syn_uPrphyn_synt_sf"/>
</dbReference>
<dbReference type="EMBL" id="NXEJ01000009">
    <property type="protein sequence ID" value="POO49654.1"/>
    <property type="molecule type" value="Genomic_DNA"/>
</dbReference>
<comment type="caution">
    <text evidence="12">The sequence shown here is derived from an EMBL/GenBank/DDBJ whole genome shotgun (WGS) entry which is preliminary data.</text>
</comment>
<dbReference type="GO" id="GO:0004852">
    <property type="term" value="F:uroporphyrinogen-III synthase activity"/>
    <property type="evidence" value="ECO:0007669"/>
    <property type="project" value="UniProtKB-UniRule"/>
</dbReference>
<evidence type="ECO:0000313" key="13">
    <source>
        <dbReference type="Proteomes" id="UP000237447"/>
    </source>
</evidence>
<evidence type="ECO:0000256" key="1">
    <source>
        <dbReference type="ARBA" id="ARBA00004772"/>
    </source>
</evidence>